<dbReference type="AlphaFoldDB" id="A0A2K0T944"/>
<dbReference type="EMBL" id="MTYI01000406">
    <property type="protein sequence ID" value="PNP42040.1"/>
    <property type="molecule type" value="Genomic_DNA"/>
</dbReference>
<accession>A0A2K0T944</accession>
<evidence type="ECO:0000313" key="1">
    <source>
        <dbReference type="EMBL" id="PNP42040.1"/>
    </source>
</evidence>
<name>A0A2K0T944_TRIHA</name>
<proteinExistence type="predicted"/>
<sequence>MCESDSVTLNNNTAATFRINGYQDNLHNPPQEINPGDEAVIKYTPGKPTVVYYIDEERRGQIVVEVGNNSQGNKLWGEGSFQLRTEGRPDVWDIVQE</sequence>
<organism evidence="1 2">
    <name type="scientific">Trichoderma harzianum</name>
    <name type="common">Hypocrea lixii</name>
    <dbReference type="NCBI Taxonomy" id="5544"/>
    <lineage>
        <taxon>Eukaryota</taxon>
        <taxon>Fungi</taxon>
        <taxon>Dikarya</taxon>
        <taxon>Ascomycota</taxon>
        <taxon>Pezizomycotina</taxon>
        <taxon>Sordariomycetes</taxon>
        <taxon>Hypocreomycetidae</taxon>
        <taxon>Hypocreales</taxon>
        <taxon>Hypocreaceae</taxon>
        <taxon>Trichoderma</taxon>
    </lineage>
</organism>
<gene>
    <name evidence="1" type="ORF">THARTR1_11212</name>
</gene>
<protein>
    <submittedName>
        <fullName evidence="1">Uncharacterized protein</fullName>
    </submittedName>
</protein>
<dbReference type="Proteomes" id="UP000236290">
    <property type="component" value="Unassembled WGS sequence"/>
</dbReference>
<evidence type="ECO:0000313" key="2">
    <source>
        <dbReference type="Proteomes" id="UP000236290"/>
    </source>
</evidence>
<reference evidence="1 2" key="1">
    <citation type="submission" date="2017-02" db="EMBL/GenBank/DDBJ databases">
        <title>Genomes of Trichoderma spp. with biocontrol activity.</title>
        <authorList>
            <person name="Gardiner D."/>
            <person name="Kazan K."/>
            <person name="Vos C."/>
            <person name="Harvey P."/>
        </authorList>
    </citation>
    <scope>NUCLEOTIDE SEQUENCE [LARGE SCALE GENOMIC DNA]</scope>
    <source>
        <strain evidence="1 2">Tr1</strain>
    </source>
</reference>
<comment type="caution">
    <text evidence="1">The sequence shown here is derived from an EMBL/GenBank/DDBJ whole genome shotgun (WGS) entry which is preliminary data.</text>
</comment>